<sequence length="245" mass="28226">MGFAVTAPALYDAVVTHTRHTGLVRSFRHHLYVWLVDLDRLPRLPWWLRPFAGFDARDHLGTKGEPIRRDLDRWLAAHGVHLEGGRVLMLAHARVLGHVFNPITVYWCHFPDGEQACVVAEVHNTYGQRHRYLLSPDPGGRAEADKQLYVSPFLPDHGRYRMRLPRPGERLAIRIELGDAGKRLLSATMTGTRSPATERVLVSMLLRRPLVPQRVSTSIRRHGVALWLRRVPITPRRPRRRQENR</sequence>
<gene>
    <name evidence="1" type="ORF">ACFWGY_20075</name>
</gene>
<evidence type="ECO:0000313" key="2">
    <source>
        <dbReference type="Proteomes" id="UP001598673"/>
    </source>
</evidence>
<evidence type="ECO:0000313" key="1">
    <source>
        <dbReference type="EMBL" id="MFD6795634.1"/>
    </source>
</evidence>
<name>A0ABW6G8V2_9PSEU</name>
<proteinExistence type="predicted"/>
<comment type="caution">
    <text evidence="1">The sequence shown here is derived from an EMBL/GenBank/DDBJ whole genome shotgun (WGS) entry which is preliminary data.</text>
</comment>
<protein>
    <submittedName>
        <fullName evidence="1">DUF1365 domain-containing protein</fullName>
    </submittedName>
</protein>
<keyword evidence="2" id="KW-1185">Reference proteome</keyword>
<dbReference type="EMBL" id="JBHXCV010000013">
    <property type="protein sequence ID" value="MFD6795634.1"/>
    <property type="molecule type" value="Genomic_DNA"/>
</dbReference>
<dbReference type="InterPro" id="IPR010775">
    <property type="entry name" value="DUF1365"/>
</dbReference>
<organism evidence="1 2">
    <name type="scientific">Prauserella salsuginis</name>
    <dbReference type="NCBI Taxonomy" id="387889"/>
    <lineage>
        <taxon>Bacteria</taxon>
        <taxon>Bacillati</taxon>
        <taxon>Actinomycetota</taxon>
        <taxon>Actinomycetes</taxon>
        <taxon>Pseudonocardiales</taxon>
        <taxon>Pseudonocardiaceae</taxon>
        <taxon>Prauserella</taxon>
        <taxon>Prauserella salsuginis group</taxon>
    </lineage>
</organism>
<dbReference type="PANTHER" id="PTHR33973">
    <property type="entry name" value="OS07G0153300 PROTEIN"/>
    <property type="match status" value="1"/>
</dbReference>
<accession>A0ABW6G8V2</accession>
<dbReference type="Proteomes" id="UP001598673">
    <property type="component" value="Unassembled WGS sequence"/>
</dbReference>
<dbReference type="RefSeq" id="WP_307877106.1">
    <property type="nucleotide sequence ID" value="NZ_JANBBF010000014.1"/>
</dbReference>
<dbReference type="Pfam" id="PF07103">
    <property type="entry name" value="DUF1365"/>
    <property type="match status" value="1"/>
</dbReference>
<reference evidence="1 2" key="1">
    <citation type="submission" date="2024-09" db="EMBL/GenBank/DDBJ databases">
        <title>The Natural Products Discovery Center: Release of the First 8490 Sequenced Strains for Exploring Actinobacteria Biosynthetic Diversity.</title>
        <authorList>
            <person name="Kalkreuter E."/>
            <person name="Kautsar S.A."/>
            <person name="Yang D."/>
            <person name="Bader C.D."/>
            <person name="Teijaro C.N."/>
            <person name="Fluegel L."/>
            <person name="Davis C.M."/>
            <person name="Simpson J.R."/>
            <person name="Lauterbach L."/>
            <person name="Steele A.D."/>
            <person name="Gui C."/>
            <person name="Meng S."/>
            <person name="Li G."/>
            <person name="Viehrig K."/>
            <person name="Ye F."/>
            <person name="Su P."/>
            <person name="Kiefer A.F."/>
            <person name="Nichols A."/>
            <person name="Cepeda A.J."/>
            <person name="Yan W."/>
            <person name="Fan B."/>
            <person name="Jiang Y."/>
            <person name="Adhikari A."/>
            <person name="Zheng C.-J."/>
            <person name="Schuster L."/>
            <person name="Cowan T.M."/>
            <person name="Smanski M.J."/>
            <person name="Chevrette M.G."/>
            <person name="De Carvalho L.P.S."/>
            <person name="Shen B."/>
        </authorList>
    </citation>
    <scope>NUCLEOTIDE SEQUENCE [LARGE SCALE GENOMIC DNA]</scope>
    <source>
        <strain evidence="1 2">NPDC060353</strain>
    </source>
</reference>
<dbReference type="PANTHER" id="PTHR33973:SF4">
    <property type="entry name" value="OS07G0153300 PROTEIN"/>
    <property type="match status" value="1"/>
</dbReference>